<dbReference type="AlphaFoldDB" id="X1BWE1"/>
<feature type="non-terminal residue" evidence="1">
    <location>
        <position position="1"/>
    </location>
</feature>
<organism evidence="1">
    <name type="scientific">marine sediment metagenome</name>
    <dbReference type="NCBI Taxonomy" id="412755"/>
    <lineage>
        <taxon>unclassified sequences</taxon>
        <taxon>metagenomes</taxon>
        <taxon>ecological metagenomes</taxon>
    </lineage>
</organism>
<reference evidence="1" key="1">
    <citation type="journal article" date="2014" name="Front. Microbiol.">
        <title>High frequency of phylogenetically diverse reductive dehalogenase-homologous genes in deep subseafloor sedimentary metagenomes.</title>
        <authorList>
            <person name="Kawai M."/>
            <person name="Futagami T."/>
            <person name="Toyoda A."/>
            <person name="Takaki Y."/>
            <person name="Nishi S."/>
            <person name="Hori S."/>
            <person name="Arai W."/>
            <person name="Tsubouchi T."/>
            <person name="Morono Y."/>
            <person name="Uchiyama I."/>
            <person name="Ito T."/>
            <person name="Fujiyama A."/>
            <person name="Inagaki F."/>
            <person name="Takami H."/>
        </authorList>
    </citation>
    <scope>NUCLEOTIDE SEQUENCE</scope>
    <source>
        <strain evidence="1">Expedition CK06-06</strain>
    </source>
</reference>
<evidence type="ECO:0000313" key="1">
    <source>
        <dbReference type="EMBL" id="GAG88483.1"/>
    </source>
</evidence>
<proteinExistence type="predicted"/>
<protein>
    <recommendedName>
        <fullName evidence="2">Solute-binding protein family 5 domain-containing protein</fullName>
    </recommendedName>
</protein>
<gene>
    <name evidence="1" type="ORF">S01H4_28810</name>
</gene>
<evidence type="ECO:0008006" key="2">
    <source>
        <dbReference type="Google" id="ProtNLM"/>
    </source>
</evidence>
<dbReference type="EMBL" id="BART01014437">
    <property type="protein sequence ID" value="GAG88483.1"/>
    <property type="molecule type" value="Genomic_DNA"/>
</dbReference>
<name>X1BWE1_9ZZZZ</name>
<comment type="caution">
    <text evidence="1">The sequence shown here is derived from an EMBL/GenBank/DDBJ whole genome shotgun (WGS) entry which is preliminary data.</text>
</comment>
<accession>X1BWE1</accession>
<sequence length="94" mass="10986">DGKEGVEPPAEWKELKNWVDEVTKLCPGTEEWISLKQKIWDFRSEQLWVIGIVGQAPLFHLVKNDVRNVAEEGLFGWSTAMDIAYRPQQWFIKK</sequence>